<evidence type="ECO:0000256" key="1">
    <source>
        <dbReference type="SAM" id="Phobius"/>
    </source>
</evidence>
<sequence>MDMGYYNMNKQIRVEMLVGMVTLTWSIVAAVFKQPVIIDELTGIMPGAWWVFSGIVIGGAQIYISRNPERWMGTFSHWCVAFFSCIFWCYLGMAAQAAAVGVVPILIFWSTAGVTLWELAHVRT</sequence>
<keyword evidence="3" id="KW-1185">Reference proteome</keyword>
<proteinExistence type="predicted"/>
<evidence type="ECO:0000313" key="2">
    <source>
        <dbReference type="EMBL" id="QBQ76640.1"/>
    </source>
</evidence>
<keyword evidence="1" id="KW-1133">Transmembrane helix</keyword>
<reference evidence="2 3" key="1">
    <citation type="submission" date="2019-01" db="EMBL/GenBank/DDBJ databases">
        <title>Still something new to discover - new insights into E. coli phage diversity and taxonomy.</title>
        <authorList>
            <person name="Korf I.H.E."/>
            <person name="Adriaennsens E."/>
            <person name="Dreiseikelmann B."/>
            <person name="Kropinski A."/>
            <person name="Nimtz M."/>
            <person name="Meier-Kolthoff J.P."/>
            <person name="Rohde M."/>
            <person name="van Raaij M."/>
            <person name="Wittmann J."/>
        </authorList>
    </citation>
    <scope>NUCLEOTIDE SEQUENCE [LARGE SCALE GENOMIC DNA]</scope>
</reference>
<organism evidence="2 3">
    <name type="scientific">Escherichia phage PTXU04</name>
    <dbReference type="NCBI Taxonomy" id="2508206"/>
    <lineage>
        <taxon>Viruses</taxon>
        <taxon>Duplodnaviria</taxon>
        <taxon>Heunggongvirae</taxon>
        <taxon>Uroviricota</taxon>
        <taxon>Caudoviricetes</taxon>
        <taxon>Xuquatrovirus</taxon>
        <taxon>Xuquatrovirus PTXU04</taxon>
    </lineage>
</organism>
<feature type="transmembrane region" description="Helical" evidence="1">
    <location>
        <begin position="44"/>
        <end position="63"/>
    </location>
</feature>
<dbReference type="EMBL" id="MK373772">
    <property type="protein sequence ID" value="QBQ76640.1"/>
    <property type="molecule type" value="Genomic_DNA"/>
</dbReference>
<accession>A0A482MU55</accession>
<feature type="transmembrane region" description="Helical" evidence="1">
    <location>
        <begin position="12"/>
        <end position="32"/>
    </location>
</feature>
<feature type="transmembrane region" description="Helical" evidence="1">
    <location>
        <begin position="75"/>
        <end position="93"/>
    </location>
</feature>
<name>A0A482MU55_9CAUD</name>
<protein>
    <submittedName>
        <fullName evidence="2">Uncharacterized protein</fullName>
    </submittedName>
</protein>
<gene>
    <name evidence="2" type="ORF">PTXU04_00026</name>
</gene>
<evidence type="ECO:0000313" key="3">
    <source>
        <dbReference type="Proteomes" id="UP000307461"/>
    </source>
</evidence>
<dbReference type="Proteomes" id="UP000307461">
    <property type="component" value="Segment"/>
</dbReference>
<keyword evidence="1" id="KW-0812">Transmembrane</keyword>
<feature type="transmembrane region" description="Helical" evidence="1">
    <location>
        <begin position="99"/>
        <end position="120"/>
    </location>
</feature>
<keyword evidence="1" id="KW-0472">Membrane</keyword>